<protein>
    <submittedName>
        <fullName evidence="1">Uncharacterized protein</fullName>
    </submittedName>
</protein>
<dbReference type="Proteomes" id="UP001638806">
    <property type="component" value="Unassembled WGS sequence"/>
</dbReference>
<evidence type="ECO:0000313" key="2">
    <source>
        <dbReference type="Proteomes" id="UP001638806"/>
    </source>
</evidence>
<organism evidence="1 2">
    <name type="scientific">Purpureocillium lilacinum</name>
    <name type="common">Paecilomyces lilacinus</name>
    <dbReference type="NCBI Taxonomy" id="33203"/>
    <lineage>
        <taxon>Eukaryota</taxon>
        <taxon>Fungi</taxon>
        <taxon>Dikarya</taxon>
        <taxon>Ascomycota</taxon>
        <taxon>Pezizomycotina</taxon>
        <taxon>Sordariomycetes</taxon>
        <taxon>Hypocreomycetidae</taxon>
        <taxon>Hypocreales</taxon>
        <taxon>Ophiocordycipitaceae</taxon>
        <taxon>Purpureocillium</taxon>
    </lineage>
</organism>
<keyword evidence="2" id="KW-1185">Reference proteome</keyword>
<gene>
    <name evidence="1" type="ORF">ACCO45_002360</name>
</gene>
<name>A0ACC4E9R7_PURLI</name>
<comment type="caution">
    <text evidence="1">The sequence shown here is derived from an EMBL/GenBank/DDBJ whole genome shotgun (WGS) entry which is preliminary data.</text>
</comment>
<dbReference type="EMBL" id="JBGNUJ010000002">
    <property type="protein sequence ID" value="KAL3965356.1"/>
    <property type="molecule type" value="Genomic_DNA"/>
</dbReference>
<reference evidence="1" key="1">
    <citation type="submission" date="2024-12" db="EMBL/GenBank/DDBJ databases">
        <title>Comparative genomics and development of molecular markers within Purpureocillium lilacinum and among Purpureocillium species.</title>
        <authorList>
            <person name="Yeh Z.-Y."/>
            <person name="Ni N.-T."/>
            <person name="Lo P.-H."/>
            <person name="Mushyakhwo K."/>
            <person name="Lin C.-F."/>
            <person name="Nai Y.-S."/>
        </authorList>
    </citation>
    <scope>NUCLEOTIDE SEQUENCE</scope>
    <source>
        <strain evidence="1">NCHU-NPUST-175</strain>
    </source>
</reference>
<accession>A0ACC4E9R7</accession>
<proteinExistence type="predicted"/>
<evidence type="ECO:0000313" key="1">
    <source>
        <dbReference type="EMBL" id="KAL3965356.1"/>
    </source>
</evidence>
<sequence>MMLVTSNVAKTTARKPTASDTANLPSCASRIRSKKGSENLSALNGVGKKQKRAEDKGQETTPRPCGKSDNDGRSPGTKAEGHHTSLAGRPRPKWDVVTLDVSQYATAVAVRGSFFCLSDTTTHDSSGATARGNPSRGYCARSSMGAAPYLPPVQSLSTQRMPEAGLQASLSTGKPWHREQEYGESRYNEQASYCQFRWLP</sequence>